<sequence>MLVHPSAVNSLVLVGSLGLGSAAAPKGRIRERRLLQKKDLLSPSGGAPPFNAKNRRGDGRPGRRKERRAKIAELKSESSTEEIPAVDIGVIAAPVASKLDVGFVDCVLGYVRDDFGGVTCREACDGNCCVGYRACDHFTGRVAKDGSCRDGPNLSPTCRASEGKLAKAFHSMGTKSPMSPMGPVWDLWRAILPGSVPLDLPSPRHVLEMIRAITLVLGAAWGTLWIRAT</sequence>
<organism evidence="3 4">
    <name type="scientific">Thalassiosira oceanica</name>
    <name type="common">Marine diatom</name>
    <dbReference type="NCBI Taxonomy" id="159749"/>
    <lineage>
        <taxon>Eukaryota</taxon>
        <taxon>Sar</taxon>
        <taxon>Stramenopiles</taxon>
        <taxon>Ochrophyta</taxon>
        <taxon>Bacillariophyta</taxon>
        <taxon>Coscinodiscophyceae</taxon>
        <taxon>Thalassiosirophycidae</taxon>
        <taxon>Thalassiosirales</taxon>
        <taxon>Thalassiosiraceae</taxon>
        <taxon>Thalassiosira</taxon>
    </lineage>
</organism>
<name>K0RU96_THAOC</name>
<feature type="chain" id="PRO_5003836531" evidence="2">
    <location>
        <begin position="23"/>
        <end position="229"/>
    </location>
</feature>
<evidence type="ECO:0000313" key="4">
    <source>
        <dbReference type="Proteomes" id="UP000266841"/>
    </source>
</evidence>
<accession>K0RU96</accession>
<feature type="non-terminal residue" evidence="3">
    <location>
        <position position="229"/>
    </location>
</feature>
<dbReference type="Proteomes" id="UP000266841">
    <property type="component" value="Unassembled WGS sequence"/>
</dbReference>
<comment type="caution">
    <text evidence="3">The sequence shown here is derived from an EMBL/GenBank/DDBJ whole genome shotgun (WGS) entry which is preliminary data.</text>
</comment>
<feature type="signal peptide" evidence="2">
    <location>
        <begin position="1"/>
        <end position="22"/>
    </location>
</feature>
<dbReference type="eggNOG" id="ENOG502T2MP">
    <property type="taxonomic scope" value="Eukaryota"/>
</dbReference>
<gene>
    <name evidence="3" type="ORF">THAOC_22523</name>
</gene>
<reference evidence="3 4" key="1">
    <citation type="journal article" date="2012" name="Genome Biol.">
        <title>Genome and low-iron response of an oceanic diatom adapted to chronic iron limitation.</title>
        <authorList>
            <person name="Lommer M."/>
            <person name="Specht M."/>
            <person name="Roy A.S."/>
            <person name="Kraemer L."/>
            <person name="Andreson R."/>
            <person name="Gutowska M.A."/>
            <person name="Wolf J."/>
            <person name="Bergner S.V."/>
            <person name="Schilhabel M.B."/>
            <person name="Klostermeier U.C."/>
            <person name="Beiko R.G."/>
            <person name="Rosenstiel P."/>
            <person name="Hippler M."/>
            <person name="Laroche J."/>
        </authorList>
    </citation>
    <scope>NUCLEOTIDE SEQUENCE [LARGE SCALE GENOMIC DNA]</scope>
    <source>
        <strain evidence="3 4">CCMP1005</strain>
    </source>
</reference>
<keyword evidence="4" id="KW-1185">Reference proteome</keyword>
<protein>
    <submittedName>
        <fullName evidence="3">Uncharacterized protein</fullName>
    </submittedName>
</protein>
<dbReference type="AlphaFoldDB" id="K0RU96"/>
<evidence type="ECO:0000256" key="2">
    <source>
        <dbReference type="SAM" id="SignalP"/>
    </source>
</evidence>
<feature type="region of interest" description="Disordered" evidence="1">
    <location>
        <begin position="38"/>
        <end position="76"/>
    </location>
</feature>
<evidence type="ECO:0000313" key="3">
    <source>
        <dbReference type="EMBL" id="EJK57433.1"/>
    </source>
</evidence>
<evidence type="ECO:0000256" key="1">
    <source>
        <dbReference type="SAM" id="MobiDB-lite"/>
    </source>
</evidence>
<dbReference type="EMBL" id="AGNL01028246">
    <property type="protein sequence ID" value="EJK57433.1"/>
    <property type="molecule type" value="Genomic_DNA"/>
</dbReference>
<proteinExistence type="predicted"/>
<keyword evidence="2" id="KW-0732">Signal</keyword>